<dbReference type="GO" id="GO:0016324">
    <property type="term" value="C:apical plasma membrane"/>
    <property type="evidence" value="ECO:0007669"/>
    <property type="project" value="UniProtKB-SubCell"/>
</dbReference>
<evidence type="ECO:0000256" key="12">
    <source>
        <dbReference type="ARBA" id="ARBA00022740"/>
    </source>
</evidence>
<dbReference type="SUPFAM" id="SSF48371">
    <property type="entry name" value="ARM repeat"/>
    <property type="match status" value="1"/>
</dbReference>
<evidence type="ECO:0000256" key="5">
    <source>
        <dbReference type="ARBA" id="ARBA00005744"/>
    </source>
</evidence>
<keyword evidence="11" id="KW-0734">Signal transduction inhibitor</keyword>
<accession>A0A669B6V0</accession>
<feature type="compositionally biased region" description="Basic and acidic residues" evidence="20">
    <location>
        <begin position="458"/>
        <end position="467"/>
    </location>
</feature>
<dbReference type="Proteomes" id="UP000005207">
    <property type="component" value="Linkage group LG22"/>
</dbReference>
<evidence type="ECO:0000256" key="16">
    <source>
        <dbReference type="ARBA" id="ARBA00023136"/>
    </source>
</evidence>
<feature type="region of interest" description="Disordered" evidence="20">
    <location>
        <begin position="58"/>
        <end position="90"/>
    </location>
</feature>
<dbReference type="PANTHER" id="PTHR15829">
    <property type="entry name" value="PROTEIN KINASE PKN/PRK1, EFFECTOR"/>
    <property type="match status" value="1"/>
</dbReference>
<keyword evidence="18" id="KW-0966">Cell projection</keyword>
<dbReference type="GO" id="GO:0005856">
    <property type="term" value="C:cytoskeleton"/>
    <property type="evidence" value="ECO:0007669"/>
    <property type="project" value="UniProtKB-SubCell"/>
</dbReference>
<feature type="compositionally biased region" description="Acidic residues" evidence="20">
    <location>
        <begin position="468"/>
        <end position="482"/>
    </location>
</feature>
<proteinExistence type="inferred from homology"/>
<evidence type="ECO:0000256" key="19">
    <source>
        <dbReference type="SAM" id="Coils"/>
    </source>
</evidence>
<organism evidence="22 23">
    <name type="scientific">Oreochromis niloticus</name>
    <name type="common">Nile tilapia</name>
    <name type="synonym">Tilapia nilotica</name>
    <dbReference type="NCBI Taxonomy" id="8128"/>
    <lineage>
        <taxon>Eukaryota</taxon>
        <taxon>Metazoa</taxon>
        <taxon>Chordata</taxon>
        <taxon>Craniata</taxon>
        <taxon>Vertebrata</taxon>
        <taxon>Euteleostomi</taxon>
        <taxon>Actinopterygii</taxon>
        <taxon>Neopterygii</taxon>
        <taxon>Teleostei</taxon>
        <taxon>Neoteleostei</taxon>
        <taxon>Acanthomorphata</taxon>
        <taxon>Ovalentaria</taxon>
        <taxon>Cichlomorphae</taxon>
        <taxon>Cichliformes</taxon>
        <taxon>Cichlidae</taxon>
        <taxon>African cichlids</taxon>
        <taxon>Pseudocrenilabrinae</taxon>
        <taxon>Oreochromini</taxon>
        <taxon>Oreochromis</taxon>
    </lineage>
</organism>
<evidence type="ECO:0000256" key="17">
    <source>
        <dbReference type="ARBA" id="ARBA00023212"/>
    </source>
</evidence>
<dbReference type="InterPro" id="IPR026136">
    <property type="entry name" value="RIPOR3"/>
</dbReference>
<evidence type="ECO:0000256" key="1">
    <source>
        <dbReference type="ARBA" id="ARBA00004221"/>
    </source>
</evidence>
<keyword evidence="16" id="KW-0472">Membrane</keyword>
<dbReference type="GO" id="GO:0007605">
    <property type="term" value="P:sensory perception of sound"/>
    <property type="evidence" value="ECO:0007669"/>
    <property type="project" value="UniProtKB-KW"/>
</dbReference>
<dbReference type="Pfam" id="PF15903">
    <property type="entry name" value="PL48"/>
    <property type="match status" value="1"/>
</dbReference>
<evidence type="ECO:0000313" key="22">
    <source>
        <dbReference type="Ensembl" id="ENSONIP00000031132.1"/>
    </source>
</evidence>
<dbReference type="InterPro" id="IPR011989">
    <property type="entry name" value="ARM-like"/>
</dbReference>
<dbReference type="PANTHER" id="PTHR15829:SF2">
    <property type="entry name" value="RHO FAMILY-INTERACTING CELL POLARIZATION REGULATOR 2"/>
    <property type="match status" value="1"/>
</dbReference>
<sequence>TPDGGVSAFSAGVSSRVPEIMATGTHSPGGPNGIIRSQSFAGFSTLQERRSRCNSFMGNSAVQKKPQSKPKKPHLSGHKGGSSSREPQPKRLEEVYTALKQGLDEYLEVHQTELDKLTALMKDMKRNSRLGVLYDLDKQIKTIERYMRRLEFHISKVDELYEAFCIQSRLREGAIRMKQAFSSSPSTKGTKESIAEVNRRYKEYTEVLRAVSLAGFARLCPGDQYEIFMRYGRQRWKLKGRIEVNSRQSWDGDEMVFMPLITDLINIKVTELKGLATHMLVGSVICETKELFTAVPQVVAVDVNDLGTIKLNLEVTWYPFDVEDLTLSSGNVSKAAALQRRVSVYSQGTPETPTFQDTSFFVSQLSCALFCLSFTDFSQISDLFSCLSFQSTLPDDVFENGGCGVAECKRLSFTFSDTSGSTPSPSPALSCYSPGQSNPEITVTPPETEPLPTQILPTREDSIAEEHLVEEEEEEEYEEDGETGSRGTAPSLCSDGHLSAVAPEDVFLDHADELKPVELDTEEAGSLTKQLVKRLTSSEMMPPGGSAAEGEGSLSWAGEGSRAFLESSLEEAIHSLLTRLESLTHRCRELQDLEQEVMRLEDLLKCRLPGHRSRSSSLSLTVESALESFDFLNTSDFDDDDTGDDNAVISIPRQRSPIFDADGERIGAQHPEARGHLSEALTEDTGVGNSVAGSPLPLTTGNENLDVAIVIHLQYCNHLIQVDGVSVWQRRSVLLKLSGQTQLLEELAEISVDKLGAITSAADGRYLNTVILERCTDLFLLFSPVISMVVGEMVDRSDLMAAQSPPAAALSQDVLTVFQFYSYILQHEVQDMETHLLHLAREEVFAEVLCSGDYSRCLAELEEVPLSSLWPGSRTLRALASLLTAEDPQVNKAAADYLSSGASNKHFRTRAVECYTQALSEAGVQSQRAACSALSCLEAVESIRAVVALCDSADEELRHVAIETLLTFGEEGRLAYEQLDTVPGEMIRLGTRRGNAVTTAF</sequence>
<keyword evidence="13" id="KW-0221">Differentiation</keyword>
<feature type="coiled-coil region" evidence="19">
    <location>
        <begin position="573"/>
        <end position="603"/>
    </location>
</feature>
<evidence type="ECO:0000256" key="3">
    <source>
        <dbReference type="ARBA" id="ARBA00004289"/>
    </source>
</evidence>
<dbReference type="GO" id="GO:0030154">
    <property type="term" value="P:cell differentiation"/>
    <property type="evidence" value="ECO:0007669"/>
    <property type="project" value="UniProtKB-KW"/>
</dbReference>
<evidence type="ECO:0000256" key="9">
    <source>
        <dbReference type="ARBA" id="ARBA00022500"/>
    </source>
</evidence>
<feature type="compositionally biased region" description="Low complexity" evidence="20">
    <location>
        <begin position="1"/>
        <end position="15"/>
    </location>
</feature>
<evidence type="ECO:0000256" key="2">
    <source>
        <dbReference type="ARBA" id="ARBA00004245"/>
    </source>
</evidence>
<evidence type="ECO:0000313" key="23">
    <source>
        <dbReference type="Proteomes" id="UP000005207"/>
    </source>
</evidence>
<dbReference type="GeneTree" id="ENSGT00940000153717"/>
<dbReference type="GO" id="GO:0007517">
    <property type="term" value="P:muscle organ development"/>
    <property type="evidence" value="ECO:0007669"/>
    <property type="project" value="UniProtKB-KW"/>
</dbReference>
<evidence type="ECO:0000256" key="7">
    <source>
        <dbReference type="ARBA" id="ARBA00022475"/>
    </source>
</evidence>
<dbReference type="GO" id="GO:0006935">
    <property type="term" value="P:chemotaxis"/>
    <property type="evidence" value="ECO:0007669"/>
    <property type="project" value="UniProtKB-KW"/>
</dbReference>
<evidence type="ECO:0000256" key="18">
    <source>
        <dbReference type="ARBA" id="ARBA00023273"/>
    </source>
</evidence>
<dbReference type="AlphaFoldDB" id="A0A669B6V0"/>
<keyword evidence="15 19" id="KW-0175">Coiled coil</keyword>
<evidence type="ECO:0000256" key="14">
    <source>
        <dbReference type="ARBA" id="ARBA00022889"/>
    </source>
</evidence>
<evidence type="ECO:0000256" key="10">
    <source>
        <dbReference type="ARBA" id="ARBA00022541"/>
    </source>
</evidence>
<feature type="domain" description="FAM65 N-terminal" evidence="21">
    <location>
        <begin position="34"/>
        <end position="361"/>
    </location>
</feature>
<evidence type="ECO:0000259" key="21">
    <source>
        <dbReference type="Pfam" id="PF15903"/>
    </source>
</evidence>
<comment type="similarity">
    <text evidence="5">Belongs to the RIPOR family.</text>
</comment>
<gene>
    <name evidence="22" type="primary">RIPOR2</name>
    <name evidence="22" type="synonym">ripor2</name>
</gene>
<name>A0A669B6V0_ORENI</name>
<evidence type="ECO:0000256" key="4">
    <source>
        <dbReference type="ARBA" id="ARBA00004486"/>
    </source>
</evidence>
<dbReference type="GO" id="GO:0060171">
    <property type="term" value="C:stereocilium membrane"/>
    <property type="evidence" value="ECO:0007669"/>
    <property type="project" value="UniProtKB-SubCell"/>
</dbReference>
<evidence type="ECO:0000256" key="20">
    <source>
        <dbReference type="SAM" id="MobiDB-lite"/>
    </source>
</evidence>
<keyword evidence="14" id="KW-0130">Cell adhesion</keyword>
<keyword evidence="10" id="KW-0517">Myogenesis</keyword>
<keyword evidence="17" id="KW-0206">Cytoskeleton</keyword>
<comment type="subcellular location">
    <subcellularLocation>
        <location evidence="1">Apical cell membrane</location>
    </subcellularLocation>
    <subcellularLocation>
        <location evidence="4">Cell projection</location>
        <location evidence="4">Filopodium</location>
    </subcellularLocation>
    <subcellularLocation>
        <location evidence="3">Cell projection</location>
        <location evidence="3">Stereocilium membrane</location>
    </subcellularLocation>
    <subcellularLocation>
        <location evidence="2">Cytoplasm</location>
        <location evidence="2">Cytoskeleton</location>
    </subcellularLocation>
</comment>
<evidence type="ECO:0000256" key="11">
    <source>
        <dbReference type="ARBA" id="ARBA00022700"/>
    </source>
</evidence>
<dbReference type="Ensembl" id="ENSONIT00000058223.1">
    <property type="protein sequence ID" value="ENSONIP00000031132.1"/>
    <property type="gene ID" value="ENSONIG00000002595.2"/>
</dbReference>
<dbReference type="Gene3D" id="1.25.10.10">
    <property type="entry name" value="Leucine-rich Repeat Variant"/>
    <property type="match status" value="1"/>
</dbReference>
<feature type="compositionally biased region" description="Basic residues" evidence="20">
    <location>
        <begin position="66"/>
        <end position="77"/>
    </location>
</feature>
<reference evidence="22" key="2">
    <citation type="submission" date="2025-08" db="UniProtKB">
        <authorList>
            <consortium name="Ensembl"/>
        </authorList>
    </citation>
    <scope>IDENTIFICATION</scope>
</reference>
<evidence type="ECO:0000256" key="6">
    <source>
        <dbReference type="ARBA" id="ARBA00013627"/>
    </source>
</evidence>
<feature type="region of interest" description="Disordered" evidence="20">
    <location>
        <begin position="1"/>
        <end position="37"/>
    </location>
</feature>
<dbReference type="GO" id="GO:0030175">
    <property type="term" value="C:filopodium"/>
    <property type="evidence" value="ECO:0007669"/>
    <property type="project" value="UniProtKB-SubCell"/>
</dbReference>
<reference evidence="23" key="1">
    <citation type="submission" date="2012-01" db="EMBL/GenBank/DDBJ databases">
        <title>The Genome Sequence of Oreochromis niloticus (Nile Tilapia).</title>
        <authorList>
            <consortium name="Broad Institute Genome Assembly Team"/>
            <consortium name="Broad Institute Sequencing Platform"/>
            <person name="Di Palma F."/>
            <person name="Johnson J."/>
            <person name="Lander E.S."/>
            <person name="Lindblad-Toh K."/>
        </authorList>
    </citation>
    <scope>NUCLEOTIDE SEQUENCE [LARGE SCALE GENOMIC DNA]</scope>
</reference>
<feature type="compositionally biased region" description="Low complexity" evidence="20">
    <location>
        <begin position="439"/>
        <end position="457"/>
    </location>
</feature>
<dbReference type="InterPro" id="IPR016024">
    <property type="entry name" value="ARM-type_fold"/>
</dbReference>
<keyword evidence="12" id="KW-1009">Hearing</keyword>
<evidence type="ECO:0000256" key="15">
    <source>
        <dbReference type="ARBA" id="ARBA00023054"/>
    </source>
</evidence>
<feature type="region of interest" description="Disordered" evidence="20">
    <location>
        <begin position="418"/>
        <end position="496"/>
    </location>
</feature>
<dbReference type="GO" id="GO:0009968">
    <property type="term" value="P:negative regulation of signal transduction"/>
    <property type="evidence" value="ECO:0007669"/>
    <property type="project" value="UniProtKB-KW"/>
</dbReference>
<evidence type="ECO:0000256" key="13">
    <source>
        <dbReference type="ARBA" id="ARBA00022782"/>
    </source>
</evidence>
<keyword evidence="9" id="KW-0145">Chemotaxis</keyword>
<keyword evidence="8" id="KW-0963">Cytoplasm</keyword>
<dbReference type="InterPro" id="IPR031780">
    <property type="entry name" value="FAM65_N"/>
</dbReference>
<keyword evidence="7" id="KW-1003">Cell membrane</keyword>
<dbReference type="GO" id="GO:0007155">
    <property type="term" value="P:cell adhesion"/>
    <property type="evidence" value="ECO:0007669"/>
    <property type="project" value="UniProtKB-KW"/>
</dbReference>
<keyword evidence="23" id="KW-1185">Reference proteome</keyword>
<protein>
    <recommendedName>
        <fullName evidence="6">Rho family-interacting cell polarization regulator 2</fullName>
    </recommendedName>
</protein>
<evidence type="ECO:0000256" key="8">
    <source>
        <dbReference type="ARBA" id="ARBA00022490"/>
    </source>
</evidence>
<reference evidence="22" key="3">
    <citation type="submission" date="2025-09" db="UniProtKB">
        <authorList>
            <consortium name="Ensembl"/>
        </authorList>
    </citation>
    <scope>IDENTIFICATION</scope>
</reference>